<dbReference type="EMBL" id="QKYT01000450">
    <property type="protein sequence ID" value="RIA85056.1"/>
    <property type="molecule type" value="Genomic_DNA"/>
</dbReference>
<sequence>MIMWELMIGRKPFPDERHDACLIVEISAGLRPPIVTENVPEGYIKLMKECWHSDPNKRPTAIEIKKRIWNIFENEIKNPTKIIMSKDIGPIKSYNPGSIYISRPLSAESTRSLKFQSYVTKELEFDIYNKNNKNNYYITKEYDFDINL</sequence>
<dbReference type="STRING" id="658196.A0A397SK88"/>
<evidence type="ECO:0000313" key="7">
    <source>
        <dbReference type="Proteomes" id="UP000265703"/>
    </source>
</evidence>
<dbReference type="Gene3D" id="1.10.510.10">
    <property type="entry name" value="Transferase(Phosphotransferase) domain 1"/>
    <property type="match status" value="1"/>
</dbReference>
<reference evidence="6 7" key="1">
    <citation type="submission" date="2018-06" db="EMBL/GenBank/DDBJ databases">
        <title>Comparative genomics reveals the genomic features of Rhizophagus irregularis, R. cerebriforme, R. diaphanum and Gigaspora rosea, and their symbiotic lifestyle signature.</title>
        <authorList>
            <person name="Morin E."/>
            <person name="San Clemente H."/>
            <person name="Chen E.C.H."/>
            <person name="De La Providencia I."/>
            <person name="Hainaut M."/>
            <person name="Kuo A."/>
            <person name="Kohler A."/>
            <person name="Murat C."/>
            <person name="Tang N."/>
            <person name="Roy S."/>
            <person name="Loubradou J."/>
            <person name="Henrissat B."/>
            <person name="Grigoriev I.V."/>
            <person name="Corradi N."/>
            <person name="Roux C."/>
            <person name="Martin F.M."/>
        </authorList>
    </citation>
    <scope>NUCLEOTIDE SEQUENCE [LARGE SCALE GENOMIC DNA]</scope>
    <source>
        <strain evidence="6 7">DAOM 227022</strain>
    </source>
</reference>
<keyword evidence="4" id="KW-0067">ATP-binding</keyword>
<organism evidence="6 7">
    <name type="scientific">Glomus cerebriforme</name>
    <dbReference type="NCBI Taxonomy" id="658196"/>
    <lineage>
        <taxon>Eukaryota</taxon>
        <taxon>Fungi</taxon>
        <taxon>Fungi incertae sedis</taxon>
        <taxon>Mucoromycota</taxon>
        <taxon>Glomeromycotina</taxon>
        <taxon>Glomeromycetes</taxon>
        <taxon>Glomerales</taxon>
        <taxon>Glomeraceae</taxon>
        <taxon>Glomus</taxon>
    </lineage>
</organism>
<accession>A0A397SK88</accession>
<gene>
    <name evidence="6" type="ORF">C1645_782731</name>
</gene>
<proteinExistence type="predicted"/>
<keyword evidence="1" id="KW-0808">Transferase</keyword>
<dbReference type="OrthoDB" id="544350at2759"/>
<evidence type="ECO:0000256" key="3">
    <source>
        <dbReference type="ARBA" id="ARBA00022777"/>
    </source>
</evidence>
<dbReference type="InterPro" id="IPR000719">
    <property type="entry name" value="Prot_kinase_dom"/>
</dbReference>
<dbReference type="Proteomes" id="UP000265703">
    <property type="component" value="Unassembled WGS sequence"/>
</dbReference>
<evidence type="ECO:0000256" key="1">
    <source>
        <dbReference type="ARBA" id="ARBA00022679"/>
    </source>
</evidence>
<comment type="caution">
    <text evidence="6">The sequence shown here is derived from an EMBL/GenBank/DDBJ whole genome shotgun (WGS) entry which is preliminary data.</text>
</comment>
<keyword evidence="3" id="KW-0418">Kinase</keyword>
<dbReference type="PANTHER" id="PTHR44329">
    <property type="entry name" value="SERINE/THREONINE-PROTEIN KINASE TNNI3K-RELATED"/>
    <property type="match status" value="1"/>
</dbReference>
<dbReference type="PANTHER" id="PTHR44329:SF288">
    <property type="entry name" value="MITOGEN-ACTIVATED PROTEIN KINASE KINASE KINASE 20"/>
    <property type="match status" value="1"/>
</dbReference>
<dbReference type="PROSITE" id="PS50011">
    <property type="entry name" value="PROTEIN_KINASE_DOM"/>
    <property type="match status" value="1"/>
</dbReference>
<dbReference type="InterPro" id="IPR051681">
    <property type="entry name" value="Ser/Thr_Kinases-Pseudokinases"/>
</dbReference>
<dbReference type="Pfam" id="PF07714">
    <property type="entry name" value="PK_Tyr_Ser-Thr"/>
    <property type="match status" value="1"/>
</dbReference>
<name>A0A397SK88_9GLOM</name>
<dbReference type="SUPFAM" id="SSF56112">
    <property type="entry name" value="Protein kinase-like (PK-like)"/>
    <property type="match status" value="1"/>
</dbReference>
<keyword evidence="2" id="KW-0547">Nucleotide-binding</keyword>
<keyword evidence="7" id="KW-1185">Reference proteome</keyword>
<protein>
    <recommendedName>
        <fullName evidence="5">Protein kinase domain-containing protein</fullName>
    </recommendedName>
</protein>
<dbReference type="InterPro" id="IPR011009">
    <property type="entry name" value="Kinase-like_dom_sf"/>
</dbReference>
<feature type="domain" description="Protein kinase" evidence="5">
    <location>
        <begin position="1"/>
        <end position="70"/>
    </location>
</feature>
<dbReference type="InterPro" id="IPR001245">
    <property type="entry name" value="Ser-Thr/Tyr_kinase_cat_dom"/>
</dbReference>
<dbReference type="GO" id="GO:0005524">
    <property type="term" value="F:ATP binding"/>
    <property type="evidence" value="ECO:0007669"/>
    <property type="project" value="UniProtKB-KW"/>
</dbReference>
<evidence type="ECO:0000313" key="6">
    <source>
        <dbReference type="EMBL" id="RIA85056.1"/>
    </source>
</evidence>
<dbReference type="AlphaFoldDB" id="A0A397SK88"/>
<dbReference type="GO" id="GO:0004674">
    <property type="term" value="F:protein serine/threonine kinase activity"/>
    <property type="evidence" value="ECO:0007669"/>
    <property type="project" value="TreeGrafter"/>
</dbReference>
<evidence type="ECO:0000256" key="4">
    <source>
        <dbReference type="ARBA" id="ARBA00022840"/>
    </source>
</evidence>
<evidence type="ECO:0000259" key="5">
    <source>
        <dbReference type="PROSITE" id="PS50011"/>
    </source>
</evidence>
<evidence type="ECO:0000256" key="2">
    <source>
        <dbReference type="ARBA" id="ARBA00022741"/>
    </source>
</evidence>